<dbReference type="Pfam" id="PF04964">
    <property type="entry name" value="Flp_Fap"/>
    <property type="match status" value="1"/>
</dbReference>
<dbReference type="InterPro" id="IPR007047">
    <property type="entry name" value="Flp_Fap"/>
</dbReference>
<keyword evidence="1" id="KW-1133">Transmembrane helix</keyword>
<gene>
    <name evidence="2" type="ORF">BK673_28510</name>
</gene>
<evidence type="ECO:0000313" key="3">
    <source>
        <dbReference type="Proteomes" id="UP000283619"/>
    </source>
</evidence>
<dbReference type="EMBL" id="MOBZ01000030">
    <property type="protein sequence ID" value="ROO01798.1"/>
    <property type="molecule type" value="Genomic_DNA"/>
</dbReference>
<comment type="caution">
    <text evidence="2">The sequence shown here is derived from an EMBL/GenBank/DDBJ whole genome shotgun (WGS) entry which is preliminary data.</text>
</comment>
<keyword evidence="1" id="KW-0812">Transmembrane</keyword>
<dbReference type="AlphaFoldDB" id="A0A423NUA5"/>
<accession>A0A423NUA5</accession>
<feature type="transmembrane region" description="Helical" evidence="1">
    <location>
        <begin position="20"/>
        <end position="40"/>
    </location>
</feature>
<keyword evidence="1" id="KW-0472">Membrane</keyword>
<name>A0A423NUA5_PSEFL</name>
<organism evidence="2 3">
    <name type="scientific">Pseudomonas fluorescens</name>
    <dbReference type="NCBI Taxonomy" id="294"/>
    <lineage>
        <taxon>Bacteria</taxon>
        <taxon>Pseudomonadati</taxon>
        <taxon>Pseudomonadota</taxon>
        <taxon>Gammaproteobacteria</taxon>
        <taxon>Pseudomonadales</taxon>
        <taxon>Pseudomonadaceae</taxon>
        <taxon>Pseudomonas</taxon>
    </lineage>
</organism>
<protein>
    <submittedName>
        <fullName evidence="2">Pilin</fullName>
    </submittedName>
</protein>
<dbReference type="RefSeq" id="WP_123596029.1">
    <property type="nucleotide sequence ID" value="NZ_MOBZ01000030.1"/>
</dbReference>
<dbReference type="Proteomes" id="UP000283619">
    <property type="component" value="Unassembled WGS sequence"/>
</dbReference>
<reference evidence="2 3" key="1">
    <citation type="submission" date="2016-10" db="EMBL/GenBank/DDBJ databases">
        <title>Comparative genome analysis of multiple Pseudomonas spp. focuses on biocontrol and plant growth promoting traits.</title>
        <authorList>
            <person name="Tao X.-Y."/>
            <person name="Taylor C.G."/>
        </authorList>
    </citation>
    <scope>NUCLEOTIDE SEQUENCE [LARGE SCALE GENOMIC DNA]</scope>
    <source>
        <strain evidence="2 3">36G2</strain>
    </source>
</reference>
<proteinExistence type="predicted"/>
<evidence type="ECO:0000313" key="2">
    <source>
        <dbReference type="EMBL" id="ROO01798.1"/>
    </source>
</evidence>
<evidence type="ECO:0000256" key="1">
    <source>
        <dbReference type="SAM" id="Phobius"/>
    </source>
</evidence>
<sequence length="71" mass="7456">MLFEYLMIRARSFLANEDAASAIEYAIVVAMVAVVVIVFVTPVGGRVLVMFNNLLVALGGTAVSTTPAPSP</sequence>